<keyword evidence="7" id="KW-0460">Magnesium</keyword>
<dbReference type="GO" id="GO:0008879">
    <property type="term" value="F:glucose-1-phosphate thymidylyltransferase activity"/>
    <property type="evidence" value="ECO:0007669"/>
    <property type="project" value="UniProtKB-EC"/>
</dbReference>
<dbReference type="EC" id="2.7.7.24" evidence="3"/>
<keyword evidence="11" id="KW-1185">Reference proteome</keyword>
<sequence length="264" mass="29587">MSKLHHAPVRPPVVAIVPAAGKGSRLAPFPCPKELFPVGYQDYLIQGKMEKRPKVVSHYLLDNLIQAGVKRIFLIVGDDKWDIMTYYGNGSDFGVDIAYLFQQRLDGMPSAINLATPWMQDEVVLFGMPDTIIEPHDAFSQLLEYHLHEQADLTLGLFATDTPEKFGMVEMDGDNNVIFTVDKPKQSALQTMWGNACWSPSFSQLLSGYLQANPYLGKELVLGDVFNLALEKGMRVKGLLFAEGRYLDIGTTHELDVAIRRFHL</sequence>
<reference evidence="11" key="1">
    <citation type="journal article" date="2009" name="Appl. Environ. Microbiol.">
        <title>Complete genome sequence of the chemolithoautotrophic marine magnetotactic coccus strain MC-1.</title>
        <authorList>
            <person name="Schubbe S."/>
            <person name="Williams T.J."/>
            <person name="Xie G."/>
            <person name="Kiss H.E."/>
            <person name="Brettin T.S."/>
            <person name="Martinez D."/>
            <person name="Ross C.A."/>
            <person name="Schuler D."/>
            <person name="Cox B.L."/>
            <person name="Nealson K.H."/>
            <person name="Bazylinski D.A."/>
        </authorList>
    </citation>
    <scope>NUCLEOTIDE SEQUENCE [LARGE SCALE GENOMIC DNA]</scope>
    <source>
        <strain evidence="11">ATCC BAA-1437 / JCM 17883 / MC-1</strain>
    </source>
</reference>
<dbReference type="KEGG" id="mgm:Mmc1_2445"/>
<dbReference type="PANTHER" id="PTHR43532:SF1">
    <property type="entry name" value="GLUCOSE-1-PHOSPHATE THYMIDYLYLTRANSFERASE 1"/>
    <property type="match status" value="1"/>
</dbReference>
<dbReference type="Gene3D" id="3.90.550.10">
    <property type="entry name" value="Spore Coat Polysaccharide Biosynthesis Protein SpsA, Chain A"/>
    <property type="match status" value="1"/>
</dbReference>
<evidence type="ECO:0000256" key="8">
    <source>
        <dbReference type="ARBA" id="ARBA00049336"/>
    </source>
</evidence>
<protein>
    <recommendedName>
        <fullName evidence="3">glucose-1-phosphate thymidylyltransferase</fullName>
        <ecNumber evidence="3">2.7.7.24</ecNumber>
    </recommendedName>
</protein>
<comment type="cofactor">
    <cofactor evidence="1">
        <name>Mg(2+)</name>
        <dbReference type="ChEBI" id="CHEBI:18420"/>
    </cofactor>
</comment>
<organism evidence="10 11">
    <name type="scientific">Magnetococcus marinus (strain ATCC BAA-1437 / JCM 17883 / MC-1)</name>
    <dbReference type="NCBI Taxonomy" id="156889"/>
    <lineage>
        <taxon>Bacteria</taxon>
        <taxon>Pseudomonadati</taxon>
        <taxon>Pseudomonadota</taxon>
        <taxon>Magnetococcia</taxon>
        <taxon>Magnetococcales</taxon>
        <taxon>Magnetococcaceae</taxon>
        <taxon>Magnetococcus</taxon>
    </lineage>
</organism>
<dbReference type="InterPro" id="IPR029044">
    <property type="entry name" value="Nucleotide-diphossugar_trans"/>
</dbReference>
<accession>A0LAF2</accession>
<dbReference type="InterPro" id="IPR005907">
    <property type="entry name" value="G1P_thy_trans_s"/>
</dbReference>
<name>A0LAF2_MAGMM</name>
<dbReference type="OrthoDB" id="527131at2"/>
<evidence type="ECO:0000313" key="10">
    <source>
        <dbReference type="EMBL" id="ABK44945.1"/>
    </source>
</evidence>
<evidence type="ECO:0000256" key="1">
    <source>
        <dbReference type="ARBA" id="ARBA00001946"/>
    </source>
</evidence>
<evidence type="ECO:0000256" key="4">
    <source>
        <dbReference type="ARBA" id="ARBA00022679"/>
    </source>
</evidence>
<evidence type="ECO:0000259" key="9">
    <source>
        <dbReference type="Pfam" id="PF00483"/>
    </source>
</evidence>
<proteinExistence type="inferred from homology"/>
<comment type="catalytic activity">
    <reaction evidence="8">
        <text>dTTP + alpha-D-glucose 1-phosphate + H(+) = dTDP-alpha-D-glucose + diphosphate</text>
        <dbReference type="Rhea" id="RHEA:15225"/>
        <dbReference type="ChEBI" id="CHEBI:15378"/>
        <dbReference type="ChEBI" id="CHEBI:33019"/>
        <dbReference type="ChEBI" id="CHEBI:37568"/>
        <dbReference type="ChEBI" id="CHEBI:57477"/>
        <dbReference type="ChEBI" id="CHEBI:58601"/>
        <dbReference type="EC" id="2.7.7.24"/>
    </reaction>
</comment>
<keyword evidence="6" id="KW-0479">Metal-binding</keyword>
<feature type="domain" description="Nucleotidyl transferase" evidence="9">
    <location>
        <begin position="15"/>
        <end position="255"/>
    </location>
</feature>
<dbReference type="InterPro" id="IPR005835">
    <property type="entry name" value="NTP_transferase_dom"/>
</dbReference>
<evidence type="ECO:0000256" key="5">
    <source>
        <dbReference type="ARBA" id="ARBA00022695"/>
    </source>
</evidence>
<evidence type="ECO:0000256" key="7">
    <source>
        <dbReference type="ARBA" id="ARBA00022842"/>
    </source>
</evidence>
<gene>
    <name evidence="10" type="ordered locus">Mmc1_2445</name>
</gene>
<dbReference type="STRING" id="156889.Mmc1_2445"/>
<dbReference type="PANTHER" id="PTHR43532">
    <property type="entry name" value="GLUCOSE-1-PHOSPHATE THYMIDYLYLTRANSFERASE"/>
    <property type="match status" value="1"/>
</dbReference>
<dbReference type="SUPFAM" id="SSF53448">
    <property type="entry name" value="Nucleotide-diphospho-sugar transferases"/>
    <property type="match status" value="1"/>
</dbReference>
<reference evidence="10 11" key="2">
    <citation type="journal article" date="2012" name="Int. J. Syst. Evol. Microbiol.">
        <title>Magnetococcus marinus gen. nov., sp. nov., a marine, magnetotactic bacterium that represents a novel lineage (Magnetococcaceae fam. nov.; Magnetococcales ord. nov.) at the base of the Alphaproteobacteria.</title>
        <authorList>
            <person name="Bazylinski D.A."/>
            <person name="Williams T.J."/>
            <person name="Lefevre C.T."/>
            <person name="Berg R.J."/>
            <person name="Zhang C.L."/>
            <person name="Bowser S.S."/>
            <person name="Dean A.J."/>
            <person name="Beveridge T.J."/>
        </authorList>
    </citation>
    <scope>NUCLEOTIDE SEQUENCE [LARGE SCALE GENOMIC DNA]</scope>
    <source>
        <strain evidence="11">ATCC BAA-1437 / JCM 17883 / MC-1</strain>
    </source>
</reference>
<dbReference type="EMBL" id="CP000471">
    <property type="protein sequence ID" value="ABK44945.1"/>
    <property type="molecule type" value="Genomic_DNA"/>
</dbReference>
<dbReference type="HOGENOM" id="CLU_1007608_0_0_5"/>
<evidence type="ECO:0000256" key="6">
    <source>
        <dbReference type="ARBA" id="ARBA00022723"/>
    </source>
</evidence>
<evidence type="ECO:0000256" key="2">
    <source>
        <dbReference type="ARBA" id="ARBA00010480"/>
    </source>
</evidence>
<dbReference type="AlphaFoldDB" id="A0LAF2"/>
<comment type="similarity">
    <text evidence="2">Belongs to the glucose-1-phosphate thymidylyltransferase family.</text>
</comment>
<dbReference type="Pfam" id="PF00483">
    <property type="entry name" value="NTP_transferase"/>
    <property type="match status" value="1"/>
</dbReference>
<dbReference type="RefSeq" id="WP_011714065.1">
    <property type="nucleotide sequence ID" value="NC_008576.1"/>
</dbReference>
<keyword evidence="5" id="KW-0548">Nucleotidyltransferase</keyword>
<evidence type="ECO:0000256" key="3">
    <source>
        <dbReference type="ARBA" id="ARBA00012461"/>
    </source>
</evidence>
<evidence type="ECO:0000313" key="11">
    <source>
        <dbReference type="Proteomes" id="UP000002586"/>
    </source>
</evidence>
<dbReference type="GO" id="GO:0046872">
    <property type="term" value="F:metal ion binding"/>
    <property type="evidence" value="ECO:0007669"/>
    <property type="project" value="UniProtKB-KW"/>
</dbReference>
<dbReference type="eggNOG" id="COG1209">
    <property type="taxonomic scope" value="Bacteria"/>
</dbReference>
<keyword evidence="4 10" id="KW-0808">Transferase</keyword>
<dbReference type="Proteomes" id="UP000002586">
    <property type="component" value="Chromosome"/>
</dbReference>